<gene>
    <name evidence="2" type="ORF">AXF42_Ash017363</name>
</gene>
<keyword evidence="1" id="KW-0175">Coiled coil</keyword>
<proteinExistence type="predicted"/>
<dbReference type="EMBL" id="KZ451889">
    <property type="protein sequence ID" value="PKA65838.1"/>
    <property type="molecule type" value="Genomic_DNA"/>
</dbReference>
<protein>
    <submittedName>
        <fullName evidence="2">Uncharacterized protein</fullName>
    </submittedName>
</protein>
<evidence type="ECO:0000313" key="3">
    <source>
        <dbReference type="Proteomes" id="UP000236161"/>
    </source>
</evidence>
<evidence type="ECO:0000313" key="2">
    <source>
        <dbReference type="EMBL" id="PKA65838.1"/>
    </source>
</evidence>
<reference evidence="2 3" key="1">
    <citation type="journal article" date="2017" name="Nature">
        <title>The Apostasia genome and the evolution of orchids.</title>
        <authorList>
            <person name="Zhang G.Q."/>
            <person name="Liu K.W."/>
            <person name="Li Z."/>
            <person name="Lohaus R."/>
            <person name="Hsiao Y.Y."/>
            <person name="Niu S.C."/>
            <person name="Wang J.Y."/>
            <person name="Lin Y.C."/>
            <person name="Xu Q."/>
            <person name="Chen L.J."/>
            <person name="Yoshida K."/>
            <person name="Fujiwara S."/>
            <person name="Wang Z.W."/>
            <person name="Zhang Y.Q."/>
            <person name="Mitsuda N."/>
            <person name="Wang M."/>
            <person name="Liu G.H."/>
            <person name="Pecoraro L."/>
            <person name="Huang H.X."/>
            <person name="Xiao X.J."/>
            <person name="Lin M."/>
            <person name="Wu X.Y."/>
            <person name="Wu W.L."/>
            <person name="Chen Y.Y."/>
            <person name="Chang S.B."/>
            <person name="Sakamoto S."/>
            <person name="Ohme-Takagi M."/>
            <person name="Yagi M."/>
            <person name="Zeng S.J."/>
            <person name="Shen C.Y."/>
            <person name="Yeh C.M."/>
            <person name="Luo Y.B."/>
            <person name="Tsai W.C."/>
            <person name="Van de Peer Y."/>
            <person name="Liu Z.J."/>
        </authorList>
    </citation>
    <scope>NUCLEOTIDE SEQUENCE [LARGE SCALE GENOMIC DNA]</scope>
    <source>
        <strain evidence="3">cv. Shenzhen</strain>
        <tissue evidence="2">Stem</tissue>
    </source>
</reference>
<keyword evidence="3" id="KW-1185">Reference proteome</keyword>
<sequence length="176" mass="19609">MVVRTKGDERRLTVVSLPSANQGDIYRGEVGLALGSGLMSRGLEEKLERTSTPELYLVLARLSLALNRALRTEEQVLEQGRQLHQRDEEIEALRVQFAVKSSQLDAVQKEKAKLQQEFAIYKSAMSALKADNKALREKMYKVAGDQETVAAEKSAAAVKAYKTSLSCRKKRLDGIK</sequence>
<name>A0A2I0BDG2_9ASPA</name>
<dbReference type="AlphaFoldDB" id="A0A2I0BDG2"/>
<evidence type="ECO:0000256" key="1">
    <source>
        <dbReference type="SAM" id="Coils"/>
    </source>
</evidence>
<organism evidence="2 3">
    <name type="scientific">Apostasia shenzhenica</name>
    <dbReference type="NCBI Taxonomy" id="1088818"/>
    <lineage>
        <taxon>Eukaryota</taxon>
        <taxon>Viridiplantae</taxon>
        <taxon>Streptophyta</taxon>
        <taxon>Embryophyta</taxon>
        <taxon>Tracheophyta</taxon>
        <taxon>Spermatophyta</taxon>
        <taxon>Magnoliopsida</taxon>
        <taxon>Liliopsida</taxon>
        <taxon>Asparagales</taxon>
        <taxon>Orchidaceae</taxon>
        <taxon>Apostasioideae</taxon>
        <taxon>Apostasia</taxon>
    </lineage>
</organism>
<dbReference type="Proteomes" id="UP000236161">
    <property type="component" value="Unassembled WGS sequence"/>
</dbReference>
<feature type="coiled-coil region" evidence="1">
    <location>
        <begin position="97"/>
        <end position="131"/>
    </location>
</feature>
<accession>A0A2I0BDG2</accession>